<comment type="caution">
    <text evidence="2">The sequence shown here is derived from an EMBL/GenBank/DDBJ whole genome shotgun (WGS) entry which is preliminary data.</text>
</comment>
<gene>
    <name evidence="2" type="ORF">BSTOLATCC_MIC17702</name>
</gene>
<feature type="region of interest" description="Disordered" evidence="1">
    <location>
        <begin position="1"/>
        <end position="55"/>
    </location>
</feature>
<keyword evidence="3" id="KW-1185">Reference proteome</keyword>
<feature type="compositionally biased region" description="Polar residues" evidence="1">
    <location>
        <begin position="38"/>
        <end position="47"/>
    </location>
</feature>
<dbReference type="AlphaFoldDB" id="A0AAU9J8N8"/>
<sequence>MMAEKVVETNPLKTSPKRNLAKRANTSKEIVKQPPSPSTNRVFMSRNNSKDNHLNSSLNYISDLEKRVKEDKLLKEVYGIEQRAYSKIPAGNPLPSSSYGAFKRRLNRPRSQVIRDTNWSPYKSDSRKDISNSSQAQSIDKLPQLPQIHQTEEKPFRKILDEIGKDGQFQPHDEYLNKNQELDGLNLSNNSFGSSLSPPIYAKTTIRDTVFDPITGEIRKYSVDRSPSRSLGNKNPELTPDISYGDKPNSEKFPSHNRSFSYGDEKLLQPQNNDYLSSWASRAGSSEKSLYRFQTNSKIPFSHDLLKMLNPKKIVKGMGYQRSKIFY</sequence>
<organism evidence="2 3">
    <name type="scientific">Blepharisma stoltei</name>
    <dbReference type="NCBI Taxonomy" id="1481888"/>
    <lineage>
        <taxon>Eukaryota</taxon>
        <taxon>Sar</taxon>
        <taxon>Alveolata</taxon>
        <taxon>Ciliophora</taxon>
        <taxon>Postciliodesmatophora</taxon>
        <taxon>Heterotrichea</taxon>
        <taxon>Heterotrichida</taxon>
        <taxon>Blepharismidae</taxon>
        <taxon>Blepharisma</taxon>
    </lineage>
</organism>
<feature type="compositionally biased region" description="Polar residues" evidence="1">
    <location>
        <begin position="114"/>
        <end position="123"/>
    </location>
</feature>
<name>A0AAU9J8N8_9CILI</name>
<proteinExistence type="predicted"/>
<feature type="region of interest" description="Disordered" evidence="1">
    <location>
        <begin position="87"/>
        <end position="153"/>
    </location>
</feature>
<feature type="region of interest" description="Disordered" evidence="1">
    <location>
        <begin position="222"/>
        <end position="251"/>
    </location>
</feature>
<dbReference type="EMBL" id="CAJZBQ010000017">
    <property type="protein sequence ID" value="CAG9317080.1"/>
    <property type="molecule type" value="Genomic_DNA"/>
</dbReference>
<protein>
    <submittedName>
        <fullName evidence="2">Uncharacterized protein</fullName>
    </submittedName>
</protein>
<evidence type="ECO:0000256" key="1">
    <source>
        <dbReference type="SAM" id="MobiDB-lite"/>
    </source>
</evidence>
<evidence type="ECO:0000313" key="2">
    <source>
        <dbReference type="EMBL" id="CAG9317080.1"/>
    </source>
</evidence>
<accession>A0AAU9J8N8</accession>
<dbReference type="Proteomes" id="UP001162131">
    <property type="component" value="Unassembled WGS sequence"/>
</dbReference>
<reference evidence="2" key="1">
    <citation type="submission" date="2021-09" db="EMBL/GenBank/DDBJ databases">
        <authorList>
            <consortium name="AG Swart"/>
            <person name="Singh M."/>
            <person name="Singh A."/>
            <person name="Seah K."/>
            <person name="Emmerich C."/>
        </authorList>
    </citation>
    <scope>NUCLEOTIDE SEQUENCE</scope>
    <source>
        <strain evidence="2">ATCC30299</strain>
    </source>
</reference>
<evidence type="ECO:0000313" key="3">
    <source>
        <dbReference type="Proteomes" id="UP001162131"/>
    </source>
</evidence>